<keyword evidence="3" id="KW-1185">Reference proteome</keyword>
<comment type="caution">
    <text evidence="2">The sequence shown here is derived from an EMBL/GenBank/DDBJ whole genome shotgun (WGS) entry which is preliminary data.</text>
</comment>
<dbReference type="EMBL" id="CM029048">
    <property type="protein sequence ID" value="KAG2577302.1"/>
    <property type="molecule type" value="Genomic_DNA"/>
</dbReference>
<dbReference type="AlphaFoldDB" id="A0A8T0QVL3"/>
<name>A0A8T0QVL3_PANVG</name>
<dbReference type="Proteomes" id="UP000823388">
    <property type="component" value="Chromosome 6N"/>
</dbReference>
<evidence type="ECO:0000256" key="1">
    <source>
        <dbReference type="SAM" id="MobiDB-lite"/>
    </source>
</evidence>
<reference evidence="2" key="1">
    <citation type="submission" date="2020-05" db="EMBL/GenBank/DDBJ databases">
        <title>WGS assembly of Panicum virgatum.</title>
        <authorList>
            <person name="Lovell J.T."/>
            <person name="Jenkins J."/>
            <person name="Shu S."/>
            <person name="Juenger T.E."/>
            <person name="Schmutz J."/>
        </authorList>
    </citation>
    <scope>NUCLEOTIDE SEQUENCE</scope>
    <source>
        <strain evidence="2">AP13</strain>
    </source>
</reference>
<feature type="region of interest" description="Disordered" evidence="1">
    <location>
        <begin position="1"/>
        <end position="20"/>
    </location>
</feature>
<dbReference type="PANTHER" id="PTHR48451:SF1">
    <property type="entry name" value="DUF4218 DOMAIN-CONTAINING PROTEIN"/>
    <property type="match status" value="1"/>
</dbReference>
<sequence length="84" mass="9726">MWRIGKTAPATSRAGSHREVEKIQNEKFHLWFRGHIERADGIHSLKDGIRWLAHGPVEAAKRYRAFNSRGFRFRPKQLDGGDSK</sequence>
<dbReference type="PANTHER" id="PTHR48451">
    <property type="entry name" value="DUF4218 DOMAIN-CONTAINING PROTEIN"/>
    <property type="match status" value="1"/>
</dbReference>
<evidence type="ECO:0000313" key="3">
    <source>
        <dbReference type="Proteomes" id="UP000823388"/>
    </source>
</evidence>
<accession>A0A8T0QVL3</accession>
<evidence type="ECO:0000313" key="2">
    <source>
        <dbReference type="EMBL" id="KAG2577302.1"/>
    </source>
</evidence>
<organism evidence="2 3">
    <name type="scientific">Panicum virgatum</name>
    <name type="common">Blackwell switchgrass</name>
    <dbReference type="NCBI Taxonomy" id="38727"/>
    <lineage>
        <taxon>Eukaryota</taxon>
        <taxon>Viridiplantae</taxon>
        <taxon>Streptophyta</taxon>
        <taxon>Embryophyta</taxon>
        <taxon>Tracheophyta</taxon>
        <taxon>Spermatophyta</taxon>
        <taxon>Magnoliopsida</taxon>
        <taxon>Liliopsida</taxon>
        <taxon>Poales</taxon>
        <taxon>Poaceae</taxon>
        <taxon>PACMAD clade</taxon>
        <taxon>Panicoideae</taxon>
        <taxon>Panicodae</taxon>
        <taxon>Paniceae</taxon>
        <taxon>Panicinae</taxon>
        <taxon>Panicum</taxon>
        <taxon>Panicum sect. Hiantes</taxon>
    </lineage>
</organism>
<gene>
    <name evidence="2" type="ORF">PVAP13_6NG107703</name>
</gene>
<protein>
    <submittedName>
        <fullName evidence="2">Uncharacterized protein</fullName>
    </submittedName>
</protein>
<proteinExistence type="predicted"/>